<evidence type="ECO:0000256" key="2">
    <source>
        <dbReference type="ARBA" id="ARBA00022795"/>
    </source>
</evidence>
<reference evidence="4 5" key="1">
    <citation type="submission" date="2018-10" db="EMBL/GenBank/DDBJ databases">
        <title>Genome sequencing of Arthrobacter oryzae TNB02.</title>
        <authorList>
            <person name="Cho Y.-J."/>
            <person name="Cho A."/>
            <person name="Kim O.-S."/>
        </authorList>
    </citation>
    <scope>NUCLEOTIDE SEQUENCE [LARGE SCALE GENOMIC DNA]</scope>
    <source>
        <strain evidence="4 5">TNB02</strain>
    </source>
</reference>
<evidence type="ECO:0000256" key="3">
    <source>
        <dbReference type="ARBA" id="ARBA00022845"/>
    </source>
</evidence>
<proteinExistence type="predicted"/>
<keyword evidence="5" id="KW-1185">Reference proteome</keyword>
<gene>
    <name evidence="4" type="ORF">D7003_01350</name>
</gene>
<keyword evidence="3" id="KW-0810">Translation regulation</keyword>
<dbReference type="GO" id="GO:0006417">
    <property type="term" value="P:regulation of translation"/>
    <property type="evidence" value="ECO:0007669"/>
    <property type="project" value="UniProtKB-KW"/>
</dbReference>
<dbReference type="Gene3D" id="2.30.290.10">
    <property type="entry name" value="BH3618-like"/>
    <property type="match status" value="1"/>
</dbReference>
<dbReference type="RefSeq" id="WP_123253721.1">
    <property type="nucleotide sequence ID" value="NZ_RBED01000012.1"/>
</dbReference>
<keyword evidence="1" id="KW-0963">Cytoplasm</keyword>
<protein>
    <submittedName>
        <fullName evidence="4">Flagellar assembly protein FliW</fullName>
    </submittedName>
</protein>
<dbReference type="Proteomes" id="UP000273807">
    <property type="component" value="Unassembled WGS sequence"/>
</dbReference>
<evidence type="ECO:0000256" key="1">
    <source>
        <dbReference type="ARBA" id="ARBA00022490"/>
    </source>
</evidence>
<dbReference type="InterPro" id="IPR024046">
    <property type="entry name" value="Flagellar_assmbl_FliW_dom_sf"/>
</dbReference>
<sequence length="130" mass="13811">MSTAVMNTPVTFAVPMPGLEAAHDFTLRSVDGAAGLFALESMSPVPVRLFLADAAVFVPDYAPAVPARVREDLELDQGETPQLLVVVNHSPEATTVNLMAPVLLNPGTGRCVQLVLDGRDYPLRAELKSA</sequence>
<dbReference type="GO" id="GO:0044780">
    <property type="term" value="P:bacterial-type flagellum assembly"/>
    <property type="evidence" value="ECO:0007669"/>
    <property type="project" value="InterPro"/>
</dbReference>
<keyword evidence="4" id="KW-0969">Cilium</keyword>
<keyword evidence="4" id="KW-0282">Flagellum</keyword>
<organism evidence="4 5">
    <name type="scientific">Arthrobacter oryzae</name>
    <dbReference type="NCBI Taxonomy" id="409290"/>
    <lineage>
        <taxon>Bacteria</taxon>
        <taxon>Bacillati</taxon>
        <taxon>Actinomycetota</taxon>
        <taxon>Actinomycetes</taxon>
        <taxon>Micrococcales</taxon>
        <taxon>Micrococcaceae</taxon>
        <taxon>Arthrobacter</taxon>
    </lineage>
</organism>
<dbReference type="PANTHER" id="PTHR39190">
    <property type="entry name" value="FLAGELLAR ASSEMBLY FACTOR FLIW"/>
    <property type="match status" value="1"/>
</dbReference>
<dbReference type="PANTHER" id="PTHR39190:SF1">
    <property type="entry name" value="FLAGELLAR ASSEMBLY FACTOR FLIW"/>
    <property type="match status" value="1"/>
</dbReference>
<dbReference type="AlphaFoldDB" id="A0A3N0CDP2"/>
<evidence type="ECO:0000313" key="5">
    <source>
        <dbReference type="Proteomes" id="UP000273807"/>
    </source>
</evidence>
<comment type="caution">
    <text evidence="4">The sequence shown here is derived from an EMBL/GenBank/DDBJ whole genome shotgun (WGS) entry which is preliminary data.</text>
</comment>
<dbReference type="EMBL" id="RBED01000012">
    <property type="protein sequence ID" value="RNL61574.1"/>
    <property type="molecule type" value="Genomic_DNA"/>
</dbReference>
<evidence type="ECO:0000313" key="4">
    <source>
        <dbReference type="EMBL" id="RNL61574.1"/>
    </source>
</evidence>
<accession>A0A3N0CDP2</accession>
<dbReference type="OrthoDB" id="3268119at2"/>
<dbReference type="SUPFAM" id="SSF141457">
    <property type="entry name" value="BH3618-like"/>
    <property type="match status" value="1"/>
</dbReference>
<keyword evidence="4" id="KW-0966">Cell projection</keyword>
<name>A0A3N0CDP2_9MICC</name>
<dbReference type="Pfam" id="PF02623">
    <property type="entry name" value="FliW"/>
    <property type="match status" value="1"/>
</dbReference>
<dbReference type="InterPro" id="IPR003775">
    <property type="entry name" value="Flagellar_assembly_factor_FliW"/>
</dbReference>
<keyword evidence="2" id="KW-1005">Bacterial flagellum biogenesis</keyword>